<reference evidence="1 2" key="1">
    <citation type="submission" date="2019-09" db="EMBL/GenBank/DDBJ databases">
        <title>The hologenome of the rock-dwelling lichen Lasallia pustulata.</title>
        <authorList>
            <person name="Greshake Tzovaras B."/>
            <person name="Segers F."/>
            <person name="Bicker A."/>
            <person name="Dal Grande F."/>
            <person name="Otte J."/>
            <person name="Hankeln T."/>
            <person name="Schmitt I."/>
            <person name="Ebersberger I."/>
        </authorList>
    </citation>
    <scope>NUCLEOTIDE SEQUENCE [LARGE SCALE GENOMIC DNA]</scope>
    <source>
        <strain evidence="1">A1-1</strain>
    </source>
</reference>
<sequence length="355" mass="39719">MDESALQLQQELRDSVKRAFAMRRPILSHLNADTTWLLQIPCPKDALSRTGRSRFNILIDPWLRGPQSDVASWFSKQWHAVDSSVQTISELQDRLKDIDLIIHHKTKTKKPSPNQIDLVICSHEFSDHCHKESLLEIDPNTPVFATPKAADLIRSWNHFLVVRDTPSFSHQDPDWRSTSIKPLPHWLGVSRLVTDADALYYHSAILITFNIDASIGRGGPTGNEAAEAIIYTPHGMRADDLRHLPSAQPPLKVLALLHGLHDISISITKQLNLGAYNGLRAQRMCSAKYWVGTHDEVKKGGGIIAPLLRRKVLTLQQAIEKEKEGKGPIADGSELAAMKDVQFAELRSGESLLMD</sequence>
<proteinExistence type="predicted"/>
<evidence type="ECO:0000313" key="1">
    <source>
        <dbReference type="EMBL" id="KAA6414779.1"/>
    </source>
</evidence>
<protein>
    <recommendedName>
        <fullName evidence="3">Metallo-beta-lactamase domain-containing protein</fullName>
    </recommendedName>
</protein>
<name>A0A5M8PYB9_9LECA</name>
<dbReference type="PANTHER" id="PTHR36142:SF2">
    <property type="entry name" value="METALLO-HYDROLASE_OXIDOREDUCTASE SUPERFAMILY PROTEIN"/>
    <property type="match status" value="1"/>
</dbReference>
<dbReference type="EMBL" id="VXIT01000002">
    <property type="protein sequence ID" value="KAA6414779.1"/>
    <property type="molecule type" value="Genomic_DNA"/>
</dbReference>
<gene>
    <name evidence="1" type="ORF">FRX48_01529</name>
</gene>
<dbReference type="Proteomes" id="UP000324767">
    <property type="component" value="Unassembled WGS sequence"/>
</dbReference>
<dbReference type="PANTHER" id="PTHR36142">
    <property type="entry name" value="METALLO-HYDROLASE/OXIDOREDUCTASE SUPERFAMILY PROTEIN"/>
    <property type="match status" value="1"/>
</dbReference>
<accession>A0A5M8PYB9</accession>
<dbReference type="AlphaFoldDB" id="A0A5M8PYB9"/>
<evidence type="ECO:0008006" key="3">
    <source>
        <dbReference type="Google" id="ProtNLM"/>
    </source>
</evidence>
<organism evidence="1 2">
    <name type="scientific">Lasallia pustulata</name>
    <dbReference type="NCBI Taxonomy" id="136370"/>
    <lineage>
        <taxon>Eukaryota</taxon>
        <taxon>Fungi</taxon>
        <taxon>Dikarya</taxon>
        <taxon>Ascomycota</taxon>
        <taxon>Pezizomycotina</taxon>
        <taxon>Lecanoromycetes</taxon>
        <taxon>OSLEUM clade</taxon>
        <taxon>Umbilicariomycetidae</taxon>
        <taxon>Umbilicariales</taxon>
        <taxon>Umbilicariaceae</taxon>
        <taxon>Lasallia</taxon>
    </lineage>
</organism>
<dbReference type="Gene3D" id="3.60.15.10">
    <property type="entry name" value="Ribonuclease Z/Hydroxyacylglutathione hydrolase-like"/>
    <property type="match status" value="1"/>
</dbReference>
<dbReference type="OrthoDB" id="9971601at2759"/>
<comment type="caution">
    <text evidence="1">The sequence shown here is derived from an EMBL/GenBank/DDBJ whole genome shotgun (WGS) entry which is preliminary data.</text>
</comment>
<dbReference type="InterPro" id="IPR036866">
    <property type="entry name" value="RibonucZ/Hydroxyglut_hydro"/>
</dbReference>
<dbReference type="SUPFAM" id="SSF56281">
    <property type="entry name" value="Metallo-hydrolase/oxidoreductase"/>
    <property type="match status" value="1"/>
</dbReference>
<evidence type="ECO:0000313" key="2">
    <source>
        <dbReference type="Proteomes" id="UP000324767"/>
    </source>
</evidence>